<evidence type="ECO:0000313" key="8">
    <source>
        <dbReference type="Proteomes" id="UP000807159"/>
    </source>
</evidence>
<dbReference type="GO" id="GO:0005524">
    <property type="term" value="F:ATP binding"/>
    <property type="evidence" value="ECO:0007669"/>
    <property type="project" value="InterPro"/>
</dbReference>
<dbReference type="SUPFAM" id="SSF50129">
    <property type="entry name" value="GroES-like"/>
    <property type="match status" value="2"/>
</dbReference>
<dbReference type="SMART" id="SM00883">
    <property type="entry name" value="Cpn10"/>
    <property type="match status" value="2"/>
</dbReference>
<dbReference type="CDD" id="cd00320">
    <property type="entry name" value="cpn10"/>
    <property type="match status" value="2"/>
</dbReference>
<evidence type="ECO:0000256" key="3">
    <source>
        <dbReference type="ARBA" id="ARBA00031971"/>
    </source>
</evidence>
<gene>
    <name evidence="7" type="ORF">H0E87_012656</name>
</gene>
<dbReference type="PANTHER" id="PTHR10772">
    <property type="entry name" value="10 KDA HEAT SHOCK PROTEIN"/>
    <property type="match status" value="1"/>
</dbReference>
<dbReference type="InterPro" id="IPR017416">
    <property type="entry name" value="Cpn20"/>
</dbReference>
<dbReference type="Gene3D" id="2.30.33.40">
    <property type="entry name" value="GroES chaperonin"/>
    <property type="match status" value="2"/>
</dbReference>
<evidence type="ECO:0000256" key="6">
    <source>
        <dbReference type="RuleBase" id="RU003479"/>
    </source>
</evidence>
<dbReference type="PANTHER" id="PTHR10772:SF63">
    <property type="entry name" value="20 KDA CHAPERONIN, CHLOROPLASTIC"/>
    <property type="match status" value="1"/>
</dbReference>
<dbReference type="FunFam" id="2.30.33.40:FF:000001">
    <property type="entry name" value="10 kDa chaperonin"/>
    <property type="match status" value="1"/>
</dbReference>
<keyword evidence="8" id="KW-1185">Reference proteome</keyword>
<evidence type="ECO:0000313" key="7">
    <source>
        <dbReference type="EMBL" id="KAH8505504.1"/>
    </source>
</evidence>
<dbReference type="GO" id="GO:0044183">
    <property type="term" value="F:protein folding chaperone"/>
    <property type="evidence" value="ECO:0007669"/>
    <property type="project" value="InterPro"/>
</dbReference>
<evidence type="ECO:0000256" key="2">
    <source>
        <dbReference type="ARBA" id="ARBA00023186"/>
    </source>
</evidence>
<dbReference type="GO" id="GO:0009507">
    <property type="term" value="C:chloroplast"/>
    <property type="evidence" value="ECO:0007669"/>
    <property type="project" value="TreeGrafter"/>
</dbReference>
<dbReference type="InterPro" id="IPR037124">
    <property type="entry name" value="Chaperonin_GroES_sf"/>
</dbReference>
<dbReference type="GO" id="GO:0005739">
    <property type="term" value="C:mitochondrion"/>
    <property type="evidence" value="ECO:0007669"/>
    <property type="project" value="TreeGrafter"/>
</dbReference>
<protein>
    <recommendedName>
        <fullName evidence="4">20 kDa chaperonin, chloroplastic</fullName>
    </recommendedName>
    <alternativeName>
        <fullName evidence="3">Chaperonin 10</fullName>
    </alternativeName>
    <alternativeName>
        <fullName evidence="5">Protein Cpn21</fullName>
    </alternativeName>
</protein>
<dbReference type="PRINTS" id="PR00297">
    <property type="entry name" value="CHAPERONIN10"/>
</dbReference>
<dbReference type="InterPro" id="IPR018369">
    <property type="entry name" value="Chaprnonin_Cpn10_CS"/>
</dbReference>
<comment type="similarity">
    <text evidence="1 6">Belongs to the GroES chaperonin family.</text>
</comment>
<dbReference type="Pfam" id="PF00166">
    <property type="entry name" value="Cpn10"/>
    <property type="match status" value="2"/>
</dbReference>
<reference evidence="7" key="1">
    <citation type="journal article" date="2021" name="J. Hered.">
        <title>Genome Assembly of Salicaceae Populus deltoides (Eastern Cottonwood) I-69 Based on Nanopore Sequencing and Hi-C Technologies.</title>
        <authorList>
            <person name="Bai S."/>
            <person name="Wu H."/>
            <person name="Zhang J."/>
            <person name="Pan Z."/>
            <person name="Zhao W."/>
            <person name="Li Z."/>
            <person name="Tong C."/>
        </authorList>
    </citation>
    <scope>NUCLEOTIDE SEQUENCE</scope>
    <source>
        <tissue evidence="7">Leaf</tissue>
    </source>
</reference>
<dbReference type="InterPro" id="IPR011032">
    <property type="entry name" value="GroES-like_sf"/>
</dbReference>
<dbReference type="GO" id="GO:0051087">
    <property type="term" value="F:protein-folding chaperone binding"/>
    <property type="evidence" value="ECO:0007669"/>
    <property type="project" value="TreeGrafter"/>
</dbReference>
<dbReference type="Proteomes" id="UP000807159">
    <property type="component" value="Chromosome 6"/>
</dbReference>
<sequence>MATAQLTASSISVSARNLSSLEGLRASNVKFASFKPAGGFALSQRPYRCLVVKAATVVAPKYTSIKPLGDRVLVKIKTVEEKSEGGILLPSSAQTKPQAGEVVAVGEGKSIGKTKLDISVKTGARVVYSKYAGTEVEFDGSSHLILKEDDIIGILETDDIRDLKPLNDRVFIKIAEAEEKTAGGLLLTEATKEKPSIGTVIAVGPGPLDEEGNRKALSVSPGSTVLYSKYAGNDFKGSDGANYIALKASDLMAILS</sequence>
<dbReference type="InterPro" id="IPR020818">
    <property type="entry name" value="Chaperonin_GroES"/>
</dbReference>
<evidence type="ECO:0000256" key="4">
    <source>
        <dbReference type="ARBA" id="ARBA00073031"/>
    </source>
</evidence>
<dbReference type="HAMAP" id="MF_00580">
    <property type="entry name" value="CH10"/>
    <property type="match status" value="2"/>
</dbReference>
<organism evidence="7 8">
    <name type="scientific">Populus deltoides</name>
    <name type="common">Eastern poplar</name>
    <name type="synonym">Eastern cottonwood</name>
    <dbReference type="NCBI Taxonomy" id="3696"/>
    <lineage>
        <taxon>Eukaryota</taxon>
        <taxon>Viridiplantae</taxon>
        <taxon>Streptophyta</taxon>
        <taxon>Embryophyta</taxon>
        <taxon>Tracheophyta</taxon>
        <taxon>Spermatophyta</taxon>
        <taxon>Magnoliopsida</taxon>
        <taxon>eudicotyledons</taxon>
        <taxon>Gunneridae</taxon>
        <taxon>Pentapetalae</taxon>
        <taxon>rosids</taxon>
        <taxon>fabids</taxon>
        <taxon>Malpighiales</taxon>
        <taxon>Salicaceae</taxon>
        <taxon>Saliceae</taxon>
        <taxon>Populus</taxon>
    </lineage>
</organism>
<name>A0A8T2YK31_POPDE</name>
<evidence type="ECO:0000256" key="5">
    <source>
        <dbReference type="ARBA" id="ARBA00079398"/>
    </source>
</evidence>
<dbReference type="GO" id="GO:0046914">
    <property type="term" value="F:transition metal ion binding"/>
    <property type="evidence" value="ECO:0007669"/>
    <property type="project" value="InterPro"/>
</dbReference>
<comment type="caution">
    <text evidence="7">The sequence shown here is derived from an EMBL/GenBank/DDBJ whole genome shotgun (WGS) entry which is preliminary data.</text>
</comment>
<dbReference type="AlphaFoldDB" id="A0A8T2YK31"/>
<proteinExistence type="inferred from homology"/>
<dbReference type="EMBL" id="JACEGQ020000006">
    <property type="protein sequence ID" value="KAH8505504.1"/>
    <property type="molecule type" value="Genomic_DNA"/>
</dbReference>
<keyword evidence="2 6" id="KW-0143">Chaperone</keyword>
<dbReference type="GO" id="GO:0051082">
    <property type="term" value="F:unfolded protein binding"/>
    <property type="evidence" value="ECO:0007669"/>
    <property type="project" value="TreeGrafter"/>
</dbReference>
<dbReference type="NCBIfam" id="NF001531">
    <property type="entry name" value="PRK00364.2-2"/>
    <property type="match status" value="2"/>
</dbReference>
<evidence type="ECO:0000256" key="1">
    <source>
        <dbReference type="ARBA" id="ARBA00006975"/>
    </source>
</evidence>
<accession>A0A8T2YK31</accession>
<dbReference type="FunFam" id="2.30.33.40:FF:000005">
    <property type="entry name" value="20 kDa chaperonin, chloroplastic"/>
    <property type="match status" value="1"/>
</dbReference>
<dbReference type="PIRSF" id="PIRSF038157">
    <property type="entry name" value="Chaperonin_21_chloroplast"/>
    <property type="match status" value="1"/>
</dbReference>
<dbReference type="PROSITE" id="PS00681">
    <property type="entry name" value="CHAPERONINS_CPN10"/>
    <property type="match status" value="2"/>
</dbReference>